<evidence type="ECO:0008006" key="3">
    <source>
        <dbReference type="Google" id="ProtNLM"/>
    </source>
</evidence>
<dbReference type="InterPro" id="IPR036086">
    <property type="entry name" value="ParB/Sulfiredoxin_sf"/>
</dbReference>
<dbReference type="Proteomes" id="UP000318995">
    <property type="component" value="Unassembled WGS sequence"/>
</dbReference>
<dbReference type="EMBL" id="SJPH01000002">
    <property type="protein sequence ID" value="TWT47217.1"/>
    <property type="molecule type" value="Genomic_DNA"/>
</dbReference>
<evidence type="ECO:0000313" key="2">
    <source>
        <dbReference type="Proteomes" id="UP000318995"/>
    </source>
</evidence>
<protein>
    <recommendedName>
        <fullName evidence="3">ParB-like nuclease domain protein</fullName>
    </recommendedName>
</protein>
<comment type="caution">
    <text evidence="1">The sequence shown here is derived from an EMBL/GenBank/DDBJ whole genome shotgun (WGS) entry which is preliminary data.</text>
</comment>
<evidence type="ECO:0000313" key="1">
    <source>
        <dbReference type="EMBL" id="TWT47217.1"/>
    </source>
</evidence>
<name>A0A5C5W9P6_9BACT</name>
<reference evidence="1 2" key="1">
    <citation type="submission" date="2019-02" db="EMBL/GenBank/DDBJ databases">
        <title>Deep-cultivation of Planctomycetes and their phenomic and genomic characterization uncovers novel biology.</title>
        <authorList>
            <person name="Wiegand S."/>
            <person name="Jogler M."/>
            <person name="Boedeker C."/>
            <person name="Pinto D."/>
            <person name="Vollmers J."/>
            <person name="Rivas-Marin E."/>
            <person name="Kohn T."/>
            <person name="Peeters S.H."/>
            <person name="Heuer A."/>
            <person name="Rast P."/>
            <person name="Oberbeckmann S."/>
            <person name="Bunk B."/>
            <person name="Jeske O."/>
            <person name="Meyerdierks A."/>
            <person name="Storesund J.E."/>
            <person name="Kallscheuer N."/>
            <person name="Luecker S."/>
            <person name="Lage O.M."/>
            <person name="Pohl T."/>
            <person name="Merkel B.J."/>
            <person name="Hornburger P."/>
            <person name="Mueller R.-W."/>
            <person name="Bruemmer F."/>
            <person name="Labrenz M."/>
            <person name="Spormann A.M."/>
            <person name="Op Den Camp H."/>
            <person name="Overmann J."/>
            <person name="Amann R."/>
            <person name="Jetten M.S.M."/>
            <person name="Mascher T."/>
            <person name="Medema M.H."/>
            <person name="Devos D.P."/>
            <person name="Kaster A.-K."/>
            <person name="Ovreas L."/>
            <person name="Rohde M."/>
            <person name="Galperin M.Y."/>
            <person name="Jogler C."/>
        </authorList>
    </citation>
    <scope>NUCLEOTIDE SEQUENCE [LARGE SCALE GENOMIC DNA]</scope>
    <source>
        <strain evidence="1 2">Pla111</strain>
    </source>
</reference>
<organism evidence="1 2">
    <name type="scientific">Botrimarina hoheduenensis</name>
    <dbReference type="NCBI Taxonomy" id="2528000"/>
    <lineage>
        <taxon>Bacteria</taxon>
        <taxon>Pseudomonadati</taxon>
        <taxon>Planctomycetota</taxon>
        <taxon>Planctomycetia</taxon>
        <taxon>Pirellulales</taxon>
        <taxon>Lacipirellulaceae</taxon>
        <taxon>Botrimarina</taxon>
    </lineage>
</organism>
<keyword evidence="2" id="KW-1185">Reference proteome</keyword>
<proteinExistence type="predicted"/>
<dbReference type="CDD" id="cd16387">
    <property type="entry name" value="ParB_N_Srx"/>
    <property type="match status" value="1"/>
</dbReference>
<accession>A0A5C5W9P6</accession>
<dbReference type="SUPFAM" id="SSF110849">
    <property type="entry name" value="ParB/Sulfiredoxin"/>
    <property type="match status" value="1"/>
</dbReference>
<gene>
    <name evidence="1" type="ORF">Pla111_08290</name>
</gene>
<sequence>MGPFDQSLSDKSPIRVVKDRFGNYHILDGNHRVMAAREQELGFIDVELYTEQEWKDFSGLDLNRGDGTRNPLVE</sequence>
<dbReference type="AlphaFoldDB" id="A0A5C5W9P6"/>